<accession>A0A0W8F8P4</accession>
<dbReference type="Gene3D" id="1.10.1220.10">
    <property type="entry name" value="Met repressor-like"/>
    <property type="match status" value="1"/>
</dbReference>
<sequence>MGRLGIYLPDDVEKRLKDYVYKKTGQFRGQSEVAVEAIKEYLDRHEQELEKSENPCEALA</sequence>
<dbReference type="AlphaFoldDB" id="A0A0W8F8P4"/>
<name>A0A0W8F8P4_9ZZZZ</name>
<dbReference type="GO" id="GO:0006355">
    <property type="term" value="P:regulation of DNA-templated transcription"/>
    <property type="evidence" value="ECO:0007669"/>
    <property type="project" value="InterPro"/>
</dbReference>
<gene>
    <name evidence="1" type="ORF">ASZ90_013059</name>
</gene>
<evidence type="ECO:0008006" key="2">
    <source>
        <dbReference type="Google" id="ProtNLM"/>
    </source>
</evidence>
<reference evidence="1" key="1">
    <citation type="journal article" date="2015" name="Proc. Natl. Acad. Sci. U.S.A.">
        <title>Networks of energetic and metabolic interactions define dynamics in microbial communities.</title>
        <authorList>
            <person name="Embree M."/>
            <person name="Liu J.K."/>
            <person name="Al-Bassam M.M."/>
            <person name="Zengler K."/>
        </authorList>
    </citation>
    <scope>NUCLEOTIDE SEQUENCE</scope>
</reference>
<comment type="caution">
    <text evidence="1">The sequence shown here is derived from an EMBL/GenBank/DDBJ whole genome shotgun (WGS) entry which is preliminary data.</text>
</comment>
<proteinExistence type="predicted"/>
<organism evidence="1">
    <name type="scientific">hydrocarbon metagenome</name>
    <dbReference type="NCBI Taxonomy" id="938273"/>
    <lineage>
        <taxon>unclassified sequences</taxon>
        <taxon>metagenomes</taxon>
        <taxon>ecological metagenomes</taxon>
    </lineage>
</organism>
<protein>
    <recommendedName>
        <fullName evidence="2">CopG family transcriptional regulator</fullName>
    </recommendedName>
</protein>
<dbReference type="EMBL" id="LNQE01001455">
    <property type="protein sequence ID" value="KUG17239.1"/>
    <property type="molecule type" value="Genomic_DNA"/>
</dbReference>
<dbReference type="InterPro" id="IPR013321">
    <property type="entry name" value="Arc_rbn_hlx_hlx"/>
</dbReference>
<evidence type="ECO:0000313" key="1">
    <source>
        <dbReference type="EMBL" id="KUG17239.1"/>
    </source>
</evidence>